<dbReference type="Proteomes" id="UP000244162">
    <property type="component" value="Unassembled WGS sequence"/>
</dbReference>
<sequence>MILSSIGGRRDEMNRAADPADPEDAMPDDQVEARMPLPGAASPAPGGPILVALLEELAQVASEEQARAFLGALGKRIALAHPLDRPNTLAALEAQANMIWGQLGWGRTRLVAGSGGIRISHHGWPTNLAGDHHGLWPRAFPMLLAALYQAWFQSLGEPEDLDTHIVSHNRELIELRHGPR</sequence>
<evidence type="ECO:0000313" key="2">
    <source>
        <dbReference type="EMBL" id="PTQ13474.1"/>
    </source>
</evidence>
<feature type="region of interest" description="Disordered" evidence="1">
    <location>
        <begin position="1"/>
        <end position="40"/>
    </location>
</feature>
<dbReference type="GO" id="GO:0030244">
    <property type="term" value="P:cellulose biosynthetic process"/>
    <property type="evidence" value="ECO:0007669"/>
    <property type="project" value="InterPro"/>
</dbReference>
<dbReference type="InterPro" id="IPR022798">
    <property type="entry name" value="BcsD_bac"/>
</dbReference>
<dbReference type="EMBL" id="NWBU01000004">
    <property type="protein sequence ID" value="PTQ13474.1"/>
    <property type="molecule type" value="Genomic_DNA"/>
</dbReference>
<evidence type="ECO:0000256" key="1">
    <source>
        <dbReference type="SAM" id="MobiDB-lite"/>
    </source>
</evidence>
<protein>
    <submittedName>
        <fullName evidence="2">Uncharacterized protein</fullName>
    </submittedName>
</protein>
<dbReference type="AlphaFoldDB" id="A0A2T5G2V1"/>
<accession>A0A2T5G2V1</accession>
<dbReference type="Pfam" id="PF03500">
    <property type="entry name" value="Cellsynth_D"/>
    <property type="match status" value="1"/>
</dbReference>
<dbReference type="RefSeq" id="WP_107966706.1">
    <property type="nucleotide sequence ID" value="NZ_NWBU01000004.1"/>
</dbReference>
<dbReference type="Gene3D" id="3.30.70.2590">
    <property type="match status" value="1"/>
</dbReference>
<comment type="caution">
    <text evidence="2">The sequence shown here is derived from an EMBL/GenBank/DDBJ whole genome shotgun (WGS) entry which is preliminary data.</text>
</comment>
<keyword evidence="3" id="KW-1185">Reference proteome</keyword>
<organism evidence="2 3">
    <name type="scientific">Sphingomonas oleivorans</name>
    <dbReference type="NCBI Taxonomy" id="1735121"/>
    <lineage>
        <taxon>Bacteria</taxon>
        <taxon>Pseudomonadati</taxon>
        <taxon>Pseudomonadota</taxon>
        <taxon>Alphaproteobacteria</taxon>
        <taxon>Sphingomonadales</taxon>
        <taxon>Sphingomonadaceae</taxon>
        <taxon>Sphingomonas</taxon>
    </lineage>
</organism>
<feature type="compositionally biased region" description="Acidic residues" evidence="1">
    <location>
        <begin position="20"/>
        <end position="30"/>
    </location>
</feature>
<name>A0A2T5G2V1_9SPHN</name>
<gene>
    <name evidence="2" type="ORF">CLG96_05140</name>
</gene>
<proteinExistence type="predicted"/>
<dbReference type="InterPro" id="IPR038470">
    <property type="entry name" value="Cellsynth_D_sf"/>
</dbReference>
<reference evidence="2 3" key="1">
    <citation type="submission" date="2017-09" db="EMBL/GenBank/DDBJ databases">
        <title>Sphingomonas panjinensis sp.nov., isolated from oil-contaminated soil.</title>
        <authorList>
            <person name="Wang L."/>
            <person name="Chen L."/>
        </authorList>
    </citation>
    <scope>NUCLEOTIDE SEQUENCE [LARGE SCALE GENOMIC DNA]</scope>
    <source>
        <strain evidence="2 3">FW-11</strain>
    </source>
</reference>
<dbReference type="OrthoDB" id="6078279at2"/>
<evidence type="ECO:0000313" key="3">
    <source>
        <dbReference type="Proteomes" id="UP000244162"/>
    </source>
</evidence>